<dbReference type="Pfam" id="PF00217">
    <property type="entry name" value="ATP-gua_Ptrans"/>
    <property type="match status" value="1"/>
</dbReference>
<keyword evidence="2 5" id="KW-0547">Nucleotide-binding</keyword>
<proteinExistence type="inferred from homology"/>
<evidence type="ECO:0000256" key="4">
    <source>
        <dbReference type="ARBA" id="ARBA00022840"/>
    </source>
</evidence>
<evidence type="ECO:0000313" key="10">
    <source>
        <dbReference type="Proteomes" id="UP000030014"/>
    </source>
</evidence>
<dbReference type="SUPFAM" id="SSF55931">
    <property type="entry name" value="Glutamine synthetase/guanido kinase"/>
    <property type="match status" value="1"/>
</dbReference>
<evidence type="ECO:0000256" key="5">
    <source>
        <dbReference type="HAMAP-Rule" id="MF_00602"/>
    </source>
</evidence>
<dbReference type="InterPro" id="IPR022415">
    <property type="entry name" value="ATP-guanido_PTrfase_AS"/>
</dbReference>
<dbReference type="PANTHER" id="PTHR11547:SF38">
    <property type="entry name" value="ARGININE KINASE 1-RELATED"/>
    <property type="match status" value="1"/>
</dbReference>
<dbReference type="InterPro" id="IPR023660">
    <property type="entry name" value="Arg_Kinase"/>
</dbReference>
<feature type="domain" description="Phosphagen kinase C-terminal" evidence="8">
    <location>
        <begin position="14"/>
        <end position="244"/>
    </location>
</feature>
<comment type="function">
    <text evidence="5">Catalyzes the specific phosphorylation of arginine residues in proteins.</text>
</comment>
<evidence type="ECO:0000256" key="3">
    <source>
        <dbReference type="ARBA" id="ARBA00022777"/>
    </source>
</evidence>
<keyword evidence="1 5" id="KW-0808">Transferase</keyword>
<organism evidence="9 10">
    <name type="scientific">Clostridium botulinum C/D str. DC5</name>
    <dbReference type="NCBI Taxonomy" id="1443128"/>
    <lineage>
        <taxon>Bacteria</taxon>
        <taxon>Bacillati</taxon>
        <taxon>Bacillota</taxon>
        <taxon>Clostridia</taxon>
        <taxon>Eubacteriales</taxon>
        <taxon>Clostridiaceae</taxon>
        <taxon>Clostridium</taxon>
    </lineage>
</organism>
<dbReference type="NCBIfam" id="NF002194">
    <property type="entry name" value="PRK01059.1-4"/>
    <property type="match status" value="1"/>
</dbReference>
<dbReference type="EC" id="2.7.14.1" evidence="5"/>
<dbReference type="InterPro" id="IPR014746">
    <property type="entry name" value="Gln_synth/guanido_kin_cat_dom"/>
</dbReference>
<dbReference type="GO" id="GO:1990424">
    <property type="term" value="F:protein arginine kinase activity"/>
    <property type="evidence" value="ECO:0007669"/>
    <property type="project" value="UniProtKB-EC"/>
</dbReference>
<feature type="binding site" evidence="5 6">
    <location>
        <position position="115"/>
    </location>
    <ligand>
        <name>ATP</name>
        <dbReference type="ChEBI" id="CHEBI:30616"/>
    </ligand>
</feature>
<evidence type="ECO:0000313" key="9">
    <source>
        <dbReference type="EMBL" id="KGN01711.1"/>
    </source>
</evidence>
<dbReference type="AlphaFoldDB" id="A0A0A0IQF3"/>
<dbReference type="PANTHER" id="PTHR11547">
    <property type="entry name" value="ARGININE OR CREATINE KINASE"/>
    <property type="match status" value="1"/>
</dbReference>
<dbReference type="GO" id="GO:0005615">
    <property type="term" value="C:extracellular space"/>
    <property type="evidence" value="ECO:0007669"/>
    <property type="project" value="TreeGrafter"/>
</dbReference>
<dbReference type="InterPro" id="IPR000749">
    <property type="entry name" value="ATP-guanido_PTrfase"/>
</dbReference>
<dbReference type="Gene3D" id="3.30.590.10">
    <property type="entry name" value="Glutamine synthetase/guanido kinase, catalytic domain"/>
    <property type="match status" value="1"/>
</dbReference>
<keyword evidence="4 5" id="KW-0067">ATP-binding</keyword>
<protein>
    <recommendedName>
        <fullName evidence="5">Protein-arginine kinase</fullName>
        <ecNumber evidence="5">2.7.14.1</ecNumber>
    </recommendedName>
</protein>
<dbReference type="GO" id="GO:0046314">
    <property type="term" value="P:phosphocreatine biosynthetic process"/>
    <property type="evidence" value="ECO:0007669"/>
    <property type="project" value="InterPro"/>
</dbReference>
<sequence>MQNWINAKNENSDIVLSSRIRLARNLKKVPFPNKLTVDDAKDIVNKVEEAFYEFPYSKEEFQSIYLWENQKALNEVYLEKHLISKGLIKHAKASAFIVDKSETTSIMINEEDHLRLQTITGGLGFKEAFEYINKIDDFLEGKLDYAFDEKLGYITSCPTNIGTGLRASVMIHLPILTLNKEIVRILNGITQVGMTIRGLYGEGSRAYGNLYQISNQITLGRTEDQILNNLEGIVNQVIEQEHLAREMMLNKHKYELEDKIFRSLGVLKAATILTTREVLGLISNVRLGVEMGIVKDIDKSILNNLLVNIQPSTIEYLAEKELVDIEERAKRAKIVKEALKNVKL</sequence>
<comment type="caution">
    <text evidence="9">The sequence shown here is derived from an EMBL/GenBank/DDBJ whole genome shotgun (WGS) entry which is preliminary data.</text>
</comment>
<dbReference type="InterPro" id="IPR022414">
    <property type="entry name" value="ATP-guanido_PTrfase_cat"/>
</dbReference>
<accession>A0A0A0IQF3</accession>
<dbReference type="CDD" id="cd07930">
    <property type="entry name" value="bacterial_phosphagen_kinase"/>
    <property type="match status" value="1"/>
</dbReference>
<dbReference type="HAMAP" id="MF_00602">
    <property type="entry name" value="Prot_Arg_kinase"/>
    <property type="match status" value="1"/>
</dbReference>
<dbReference type="Proteomes" id="UP000030014">
    <property type="component" value="Unassembled WGS sequence"/>
</dbReference>
<feature type="binding site" evidence="5 6">
    <location>
        <begin position="17"/>
        <end position="21"/>
    </location>
    <ligand>
        <name>ATP</name>
        <dbReference type="ChEBI" id="CHEBI:30616"/>
    </ligand>
</feature>
<evidence type="ECO:0000256" key="7">
    <source>
        <dbReference type="RuleBase" id="RU000505"/>
    </source>
</evidence>
<comment type="caution">
    <text evidence="5">Lacks conserved residue(s) required for the propagation of feature annotation.</text>
</comment>
<keyword evidence="3 5" id="KW-0418">Kinase</keyword>
<dbReference type="PROSITE" id="PS00112">
    <property type="entry name" value="PHOSPHAGEN_KINASE"/>
    <property type="match status" value="1"/>
</dbReference>
<feature type="binding site" evidence="5 6">
    <location>
        <begin position="197"/>
        <end position="202"/>
    </location>
    <ligand>
        <name>ATP</name>
        <dbReference type="ChEBI" id="CHEBI:30616"/>
    </ligand>
</feature>
<evidence type="ECO:0000256" key="6">
    <source>
        <dbReference type="PROSITE-ProRule" id="PRU00843"/>
    </source>
</evidence>
<feature type="binding site" evidence="5 6">
    <location>
        <position position="81"/>
    </location>
    <ligand>
        <name>ATP</name>
        <dbReference type="ChEBI" id="CHEBI:30616"/>
    </ligand>
</feature>
<evidence type="ECO:0000259" key="8">
    <source>
        <dbReference type="PROSITE" id="PS51510"/>
    </source>
</evidence>
<dbReference type="GO" id="GO:0005524">
    <property type="term" value="F:ATP binding"/>
    <property type="evidence" value="ECO:0007669"/>
    <property type="project" value="UniProtKB-UniRule"/>
</dbReference>
<comment type="similarity">
    <text evidence="5 6 7">Belongs to the ATP:guanido phosphotransferase family.</text>
</comment>
<comment type="catalytic activity">
    <reaction evidence="5">
        <text>L-arginyl-[protein] + ATP = N(omega)-phospho-L-arginyl-[protein] + ADP + H(+)</text>
        <dbReference type="Rhea" id="RHEA:43384"/>
        <dbReference type="Rhea" id="RHEA-COMP:10532"/>
        <dbReference type="Rhea" id="RHEA-COMP:10533"/>
        <dbReference type="ChEBI" id="CHEBI:15378"/>
        <dbReference type="ChEBI" id="CHEBI:29965"/>
        <dbReference type="ChEBI" id="CHEBI:30616"/>
        <dbReference type="ChEBI" id="CHEBI:83226"/>
        <dbReference type="ChEBI" id="CHEBI:456216"/>
        <dbReference type="EC" id="2.7.14.1"/>
    </reaction>
</comment>
<evidence type="ECO:0000256" key="1">
    <source>
        <dbReference type="ARBA" id="ARBA00022679"/>
    </source>
</evidence>
<evidence type="ECO:0000256" key="2">
    <source>
        <dbReference type="ARBA" id="ARBA00022741"/>
    </source>
</evidence>
<name>A0A0A0IQF3_CLOBO</name>
<reference evidence="9 10" key="1">
    <citation type="submission" date="2014-01" db="EMBL/GenBank/DDBJ databases">
        <title>Plasmidome dynamics in the species complex Clostridium novyi sensu lato converts strains of independent lineages into distinctly different pathogens.</title>
        <authorList>
            <person name="Skarin H."/>
            <person name="Segerman B."/>
        </authorList>
    </citation>
    <scope>NUCLEOTIDE SEQUENCE [LARGE SCALE GENOMIC DNA]</scope>
    <source>
        <strain evidence="9 10">DC5</strain>
    </source>
</reference>
<dbReference type="GO" id="GO:0004111">
    <property type="term" value="F:creatine kinase activity"/>
    <property type="evidence" value="ECO:0007669"/>
    <property type="project" value="InterPro"/>
</dbReference>
<dbReference type="EMBL" id="JDRY01000003">
    <property type="protein sequence ID" value="KGN01711.1"/>
    <property type="molecule type" value="Genomic_DNA"/>
</dbReference>
<dbReference type="RefSeq" id="WP_039258099.1">
    <property type="nucleotide sequence ID" value="NZ_JDRY01000003.1"/>
</dbReference>
<feature type="binding site" evidence="5 6">
    <location>
        <begin position="166"/>
        <end position="170"/>
    </location>
    <ligand>
        <name>ATP</name>
        <dbReference type="ChEBI" id="CHEBI:30616"/>
    </ligand>
</feature>
<dbReference type="PROSITE" id="PS51510">
    <property type="entry name" value="PHOSPHAGEN_KINASE_C"/>
    <property type="match status" value="1"/>
</dbReference>
<gene>
    <name evidence="5" type="primary">mcsB</name>
    <name evidence="9" type="ORF">Z955_01000</name>
</gene>